<feature type="active site" description="Proton acceptor" evidence="1">
    <location>
        <position position="65"/>
    </location>
</feature>
<feature type="transmembrane region" description="Helical" evidence="5">
    <location>
        <begin position="212"/>
        <end position="231"/>
    </location>
</feature>
<dbReference type="InterPro" id="IPR000326">
    <property type="entry name" value="PAP2/HPO"/>
</dbReference>
<dbReference type="CDD" id="cd14266">
    <property type="entry name" value="UDPK_IM_PAP2_like"/>
    <property type="match status" value="1"/>
</dbReference>
<evidence type="ECO:0000256" key="3">
    <source>
        <dbReference type="PIRSR" id="PIRSR600829-3"/>
    </source>
</evidence>
<dbReference type="AlphaFoldDB" id="A0A4S1C9I9"/>
<dbReference type="GO" id="GO:0016020">
    <property type="term" value="C:membrane"/>
    <property type="evidence" value="ECO:0007669"/>
    <property type="project" value="InterPro"/>
</dbReference>
<feature type="transmembrane region" description="Helical" evidence="5">
    <location>
        <begin position="92"/>
        <end position="113"/>
    </location>
</feature>
<keyword evidence="5" id="KW-1133">Transmembrane helix</keyword>
<feature type="binding site" evidence="3">
    <location>
        <begin position="90"/>
        <end position="91"/>
    </location>
    <ligand>
        <name>ATP</name>
        <dbReference type="ChEBI" id="CHEBI:30616"/>
    </ligand>
</feature>
<feature type="binding site" evidence="3">
    <location>
        <position position="5"/>
    </location>
    <ligand>
        <name>ATP</name>
        <dbReference type="ChEBI" id="CHEBI:30616"/>
    </ligand>
</feature>
<dbReference type="Proteomes" id="UP000306416">
    <property type="component" value="Unassembled WGS sequence"/>
</dbReference>
<feature type="binding site" evidence="3">
    <location>
        <position position="72"/>
    </location>
    <ligand>
        <name>ATP</name>
        <dbReference type="ChEBI" id="CHEBI:30616"/>
    </ligand>
</feature>
<dbReference type="PANTHER" id="PTHR34299:SF1">
    <property type="entry name" value="DIACYLGLYCEROL KINASE"/>
    <property type="match status" value="1"/>
</dbReference>
<evidence type="ECO:0000313" key="7">
    <source>
        <dbReference type="EMBL" id="TGU69941.1"/>
    </source>
</evidence>
<evidence type="ECO:0000313" key="8">
    <source>
        <dbReference type="Proteomes" id="UP000306416"/>
    </source>
</evidence>
<dbReference type="GO" id="GO:0046872">
    <property type="term" value="F:metal ion binding"/>
    <property type="evidence" value="ECO:0007669"/>
    <property type="project" value="UniProtKB-KW"/>
</dbReference>
<evidence type="ECO:0000256" key="5">
    <source>
        <dbReference type="SAM" id="Phobius"/>
    </source>
</evidence>
<dbReference type="PROSITE" id="PS01069">
    <property type="entry name" value="DAGK_PROKAR"/>
    <property type="match status" value="1"/>
</dbReference>
<comment type="caution">
    <text evidence="7">The sequence shown here is derived from an EMBL/GenBank/DDBJ whole genome shotgun (WGS) entry which is preliminary data.</text>
</comment>
<dbReference type="Pfam" id="PF01569">
    <property type="entry name" value="PAP2"/>
    <property type="match status" value="1"/>
</dbReference>
<dbReference type="GO" id="GO:0008654">
    <property type="term" value="P:phospholipid biosynthetic process"/>
    <property type="evidence" value="ECO:0007669"/>
    <property type="project" value="InterPro"/>
</dbReference>
<feature type="domain" description="Phosphatidic acid phosphatase type 2/haloperoxidase" evidence="6">
    <location>
        <begin position="162"/>
        <end position="232"/>
    </location>
</feature>
<dbReference type="PANTHER" id="PTHR34299">
    <property type="entry name" value="DIACYLGLYCEROL KINASE"/>
    <property type="match status" value="1"/>
</dbReference>
<reference evidence="7 8" key="1">
    <citation type="submission" date="2019-04" db="EMBL/GenBank/DDBJ databases">
        <title>Geobacter oryzae sp. nov., ferric-reducing bacteria isolated from paddy soil.</title>
        <authorList>
            <person name="Xu Z."/>
            <person name="Masuda Y."/>
            <person name="Itoh H."/>
            <person name="Senoo K."/>
        </authorList>
    </citation>
    <scope>NUCLEOTIDE SEQUENCE [LARGE SCALE GENOMIC DNA]</scope>
    <source>
        <strain evidence="7 8">Red111</strain>
    </source>
</reference>
<dbReference type="RefSeq" id="WP_135873176.1">
    <property type="nucleotide sequence ID" value="NZ_SRSC01000007.1"/>
</dbReference>
<evidence type="ECO:0000259" key="6">
    <source>
        <dbReference type="Pfam" id="PF01569"/>
    </source>
</evidence>
<evidence type="ECO:0000256" key="4">
    <source>
        <dbReference type="PIRSR" id="PIRSR600829-4"/>
    </source>
</evidence>
<accession>A0A4S1C9I9</accession>
<dbReference type="GO" id="GO:0005524">
    <property type="term" value="F:ATP binding"/>
    <property type="evidence" value="ECO:0007669"/>
    <property type="project" value="UniProtKB-KW"/>
</dbReference>
<feature type="binding site" evidence="2">
    <location>
        <position position="65"/>
    </location>
    <ligand>
        <name>substrate</name>
    </ligand>
</feature>
<protein>
    <submittedName>
        <fullName evidence="7">Phosphatase PAP2 family protein</fullName>
    </submittedName>
</protein>
<keyword evidence="4" id="KW-0460">Magnesium</keyword>
<feature type="binding site" evidence="4">
    <location>
        <position position="72"/>
    </location>
    <ligand>
        <name>a divalent metal cation</name>
        <dbReference type="ChEBI" id="CHEBI:60240"/>
    </ligand>
</feature>
<keyword evidence="3" id="KW-0547">Nucleotide-binding</keyword>
<dbReference type="InterPro" id="IPR000829">
    <property type="entry name" value="DAGK"/>
</dbReference>
<feature type="transmembrane region" description="Helical" evidence="5">
    <location>
        <begin position="161"/>
        <end position="180"/>
    </location>
</feature>
<feature type="transmembrane region" description="Helical" evidence="5">
    <location>
        <begin position="52"/>
        <end position="71"/>
    </location>
</feature>
<keyword evidence="4" id="KW-0479">Metal-binding</keyword>
<comment type="cofactor">
    <cofactor evidence="4">
        <name>Mg(2+)</name>
        <dbReference type="ChEBI" id="CHEBI:18420"/>
    </cofactor>
    <text evidence="4">Mn(2+), Zn(2+), Cd(2+) and Co(2+) support activity to lesser extents.</text>
</comment>
<feature type="transmembrane region" description="Helical" evidence="5">
    <location>
        <begin position="133"/>
        <end position="149"/>
    </location>
</feature>
<gene>
    <name evidence="7" type="ORF">E4633_20340</name>
</gene>
<feature type="transmembrane region" description="Helical" evidence="5">
    <location>
        <begin position="186"/>
        <end position="205"/>
    </location>
</feature>
<sequence length="235" mass="25010">MKPTRFIDSVNCAIEGILHATRTQKHMRYHFLAALAVLFTTLLLRVSSMEFMLLALAVSFVLFAELMNTAVEIVVDMISPGYHPLAKLAKDVAAGAVLVAAFGTAIMGYLVLARYVLPWQKAGLEMIGTESETGMVVSVVLVLIVVVIMKARGGTGTPLEGGGVSGHSAVGFCIATSVALHTQDPLIAVFCFILAAMVSHSRLLLRIHRPREVVAGGLVGVAITVAVHLLFRAFG</sequence>
<evidence type="ECO:0000256" key="2">
    <source>
        <dbReference type="PIRSR" id="PIRSR600829-2"/>
    </source>
</evidence>
<feature type="transmembrane region" description="Helical" evidence="5">
    <location>
        <begin position="29"/>
        <end position="46"/>
    </location>
</feature>
<dbReference type="SUPFAM" id="SSF48317">
    <property type="entry name" value="Acid phosphatase/Vanadium-dependent haloperoxidase"/>
    <property type="match status" value="1"/>
</dbReference>
<keyword evidence="5" id="KW-0472">Membrane</keyword>
<dbReference type="Gene3D" id="1.20.144.10">
    <property type="entry name" value="Phosphatidic acid phosphatase type 2/haloperoxidase"/>
    <property type="match status" value="1"/>
</dbReference>
<proteinExistence type="predicted"/>
<name>A0A4S1C9I9_9BACT</name>
<dbReference type="Pfam" id="PF01219">
    <property type="entry name" value="DAGK_prokar"/>
    <property type="match status" value="1"/>
</dbReference>
<keyword evidence="5" id="KW-0812">Transmembrane</keyword>
<dbReference type="InterPro" id="IPR036938">
    <property type="entry name" value="PAP2/HPO_sf"/>
</dbReference>
<dbReference type="Gene3D" id="1.10.3830.10">
    <property type="entry name" value="Diacylglycerol kinase (DAGK) domain"/>
    <property type="match status" value="1"/>
</dbReference>
<organism evidence="7 8">
    <name type="scientific">Geomonas terrae</name>
    <dbReference type="NCBI Taxonomy" id="2562681"/>
    <lineage>
        <taxon>Bacteria</taxon>
        <taxon>Pseudomonadati</taxon>
        <taxon>Thermodesulfobacteriota</taxon>
        <taxon>Desulfuromonadia</taxon>
        <taxon>Geobacterales</taxon>
        <taxon>Geobacteraceae</taxon>
        <taxon>Geomonas</taxon>
    </lineage>
</organism>
<keyword evidence="3" id="KW-0067">ATP-binding</keyword>
<evidence type="ECO:0000256" key="1">
    <source>
        <dbReference type="PIRSR" id="PIRSR600829-1"/>
    </source>
</evidence>
<dbReference type="GO" id="GO:0016301">
    <property type="term" value="F:kinase activity"/>
    <property type="evidence" value="ECO:0007669"/>
    <property type="project" value="InterPro"/>
</dbReference>
<feature type="binding site" evidence="2">
    <location>
        <position position="5"/>
    </location>
    <ligand>
        <name>substrate</name>
    </ligand>
</feature>
<keyword evidence="8" id="KW-1185">Reference proteome</keyword>
<dbReference type="EMBL" id="SRSC01000007">
    <property type="protein sequence ID" value="TGU69941.1"/>
    <property type="molecule type" value="Genomic_DNA"/>
</dbReference>